<gene>
    <name evidence="2" type="ORF">ACFQ3F_06190</name>
</gene>
<evidence type="ECO:0000259" key="1">
    <source>
        <dbReference type="SMART" id="SM00014"/>
    </source>
</evidence>
<evidence type="ECO:0000313" key="3">
    <source>
        <dbReference type="Proteomes" id="UP001597229"/>
    </source>
</evidence>
<reference evidence="3" key="1">
    <citation type="journal article" date="2019" name="Int. J. Syst. Evol. Microbiol.">
        <title>The Global Catalogue of Microorganisms (GCM) 10K type strain sequencing project: providing services to taxonomists for standard genome sequencing and annotation.</title>
        <authorList>
            <consortium name="The Broad Institute Genomics Platform"/>
            <consortium name="The Broad Institute Genome Sequencing Center for Infectious Disease"/>
            <person name="Wu L."/>
            <person name="Ma J."/>
        </authorList>
    </citation>
    <scope>NUCLEOTIDE SEQUENCE [LARGE SCALE GENOMIC DNA]</scope>
    <source>
        <strain evidence="3">CCUG 52478</strain>
    </source>
</reference>
<dbReference type="EMBL" id="JBHTLX010000008">
    <property type="protein sequence ID" value="MFD1247372.1"/>
    <property type="molecule type" value="Genomic_DNA"/>
</dbReference>
<feature type="domain" description="Phosphatidic acid phosphatase type 2/haloperoxidase" evidence="1">
    <location>
        <begin position="68"/>
        <end position="178"/>
    </location>
</feature>
<dbReference type="InterPro" id="IPR036938">
    <property type="entry name" value="PAP2/HPO_sf"/>
</dbReference>
<dbReference type="RefSeq" id="WP_367921393.1">
    <property type="nucleotide sequence ID" value="NZ_BAABAC010000042.1"/>
</dbReference>
<dbReference type="Proteomes" id="UP001597229">
    <property type="component" value="Unassembled WGS sequence"/>
</dbReference>
<dbReference type="SUPFAM" id="SSF48317">
    <property type="entry name" value="Acid phosphatase/Vanadium-dependent haloperoxidase"/>
    <property type="match status" value="1"/>
</dbReference>
<evidence type="ECO:0000313" key="2">
    <source>
        <dbReference type="EMBL" id="MFD1247372.1"/>
    </source>
</evidence>
<proteinExistence type="predicted"/>
<organism evidence="2 3">
    <name type="scientific">Nocardioides ginsengisoli</name>
    <dbReference type="NCBI Taxonomy" id="363868"/>
    <lineage>
        <taxon>Bacteria</taxon>
        <taxon>Bacillati</taxon>
        <taxon>Actinomycetota</taxon>
        <taxon>Actinomycetes</taxon>
        <taxon>Propionibacteriales</taxon>
        <taxon>Nocardioidaceae</taxon>
        <taxon>Nocardioides</taxon>
    </lineage>
</organism>
<dbReference type="Pfam" id="PF01569">
    <property type="entry name" value="PAP2"/>
    <property type="match status" value="1"/>
</dbReference>
<dbReference type="InterPro" id="IPR000326">
    <property type="entry name" value="PAP2/HPO"/>
</dbReference>
<name>A0ABW3VXS6_9ACTN</name>
<accession>A0ABW3VXS6</accession>
<protein>
    <submittedName>
        <fullName evidence="2">Phosphatase PAP2 family protein</fullName>
    </submittedName>
</protein>
<keyword evidence="3" id="KW-1185">Reference proteome</keyword>
<sequence>MTAAAALIVVALTGVRPDHHPAWERVLFDRVNHAELDYRPLRLAQQPGTPWVLPLTAVDAFAAHRRRLAVQAALALPVEKALEVGLKRIQPARRPVQVRPTTLRDDAPVEGGSFPSGHAALAAAFAALTSPFLPAELRVLTGATAAVCAVTRVHQGAHHPVDALGGAFLGIGVGKALAFAVGHDRTRRRGSASAHRSRK</sequence>
<dbReference type="CDD" id="cd01610">
    <property type="entry name" value="PAP2_like"/>
    <property type="match status" value="1"/>
</dbReference>
<dbReference type="Gene3D" id="1.20.144.10">
    <property type="entry name" value="Phosphatidic acid phosphatase type 2/haloperoxidase"/>
    <property type="match status" value="1"/>
</dbReference>
<comment type="caution">
    <text evidence="2">The sequence shown here is derived from an EMBL/GenBank/DDBJ whole genome shotgun (WGS) entry which is preliminary data.</text>
</comment>
<dbReference type="SMART" id="SM00014">
    <property type="entry name" value="acidPPc"/>
    <property type="match status" value="1"/>
</dbReference>